<dbReference type="SUPFAM" id="SSF53474">
    <property type="entry name" value="alpha/beta-Hydrolases"/>
    <property type="match status" value="1"/>
</dbReference>
<name>A0A318RKE4_WILLI</name>
<evidence type="ECO:0000259" key="1">
    <source>
        <dbReference type="Pfam" id="PF07859"/>
    </source>
</evidence>
<dbReference type="InterPro" id="IPR013094">
    <property type="entry name" value="AB_hydrolase_3"/>
</dbReference>
<keyword evidence="2" id="KW-0378">Hydrolase</keyword>
<evidence type="ECO:0000313" key="2">
    <source>
        <dbReference type="EMBL" id="PYE11160.1"/>
    </source>
</evidence>
<dbReference type="EMBL" id="QJSP01000036">
    <property type="protein sequence ID" value="PYE11160.1"/>
    <property type="molecule type" value="Genomic_DNA"/>
</dbReference>
<dbReference type="Pfam" id="PF07859">
    <property type="entry name" value="Abhydrolase_3"/>
    <property type="match status" value="1"/>
</dbReference>
<keyword evidence="3" id="KW-1185">Reference proteome</keyword>
<dbReference type="InterPro" id="IPR029058">
    <property type="entry name" value="AB_hydrolase_fold"/>
</dbReference>
<evidence type="ECO:0000313" key="3">
    <source>
        <dbReference type="Proteomes" id="UP000247591"/>
    </source>
</evidence>
<feature type="domain" description="Alpha/beta hydrolase fold-3" evidence="1">
    <location>
        <begin position="1"/>
        <end position="113"/>
    </location>
</feature>
<dbReference type="GO" id="GO:0016787">
    <property type="term" value="F:hydrolase activity"/>
    <property type="evidence" value="ECO:0007669"/>
    <property type="project" value="UniProtKB-KW"/>
</dbReference>
<gene>
    <name evidence="2" type="ORF">DFR67_1364</name>
</gene>
<dbReference type="Gene3D" id="3.40.50.1820">
    <property type="entry name" value="alpha/beta hydrolase"/>
    <property type="match status" value="1"/>
</dbReference>
<reference evidence="2 3" key="1">
    <citation type="submission" date="2018-06" db="EMBL/GenBank/DDBJ databases">
        <title>Genomic Encyclopedia of Type Strains, Phase IV (KMG-IV): sequencing the most valuable type-strain genomes for metagenomic binning, comparative biology and taxonomic classification.</title>
        <authorList>
            <person name="Goeker M."/>
        </authorList>
    </citation>
    <scope>NUCLEOTIDE SEQUENCE [LARGE SCALE GENOMIC DNA]</scope>
    <source>
        <strain evidence="2 3">DSM 45521</strain>
    </source>
</reference>
<sequence>MLYLFGGGFVGGIGVGHWWLIGRVADVVGRVEVPLYGLAPDFHHDDALSFLVAVYDRLMTERPGVPVVVMADSSGGALAVLLTQAVRGRGMAAPIRLILLCPWLDLSLSNPGIGRVARRDPWLSRGGAGKGGTGVGT</sequence>
<protein>
    <submittedName>
        <fullName evidence="2">Alpha/beta hydrolase family protein</fullName>
    </submittedName>
</protein>
<dbReference type="Proteomes" id="UP000247591">
    <property type="component" value="Unassembled WGS sequence"/>
</dbReference>
<dbReference type="AlphaFoldDB" id="A0A318RKE4"/>
<organism evidence="2 3">
    <name type="scientific">Williamsia limnetica</name>
    <dbReference type="NCBI Taxonomy" id="882452"/>
    <lineage>
        <taxon>Bacteria</taxon>
        <taxon>Bacillati</taxon>
        <taxon>Actinomycetota</taxon>
        <taxon>Actinomycetes</taxon>
        <taxon>Mycobacteriales</taxon>
        <taxon>Nocardiaceae</taxon>
        <taxon>Williamsia</taxon>
    </lineage>
</organism>
<comment type="caution">
    <text evidence="2">The sequence shown here is derived from an EMBL/GenBank/DDBJ whole genome shotgun (WGS) entry which is preliminary data.</text>
</comment>
<proteinExistence type="predicted"/>
<accession>A0A318RKE4</accession>